<feature type="transmembrane region" description="Helical" evidence="10">
    <location>
        <begin position="78"/>
        <end position="109"/>
    </location>
</feature>
<evidence type="ECO:0000256" key="6">
    <source>
        <dbReference type="ARBA" id="ARBA00022840"/>
    </source>
</evidence>
<dbReference type="GO" id="GO:0016887">
    <property type="term" value="F:ATP hydrolysis activity"/>
    <property type="evidence" value="ECO:0007669"/>
    <property type="project" value="InterPro"/>
</dbReference>
<dbReference type="InterPro" id="IPR023298">
    <property type="entry name" value="ATPase_P-typ_TM_dom_sf"/>
</dbReference>
<evidence type="ECO:0000256" key="7">
    <source>
        <dbReference type="ARBA" id="ARBA00022967"/>
    </source>
</evidence>
<dbReference type="FunFam" id="3.40.50.1000:FF:000028">
    <property type="entry name" value="Calcium-transporting P-type ATPase, putative"/>
    <property type="match status" value="1"/>
</dbReference>
<dbReference type="GO" id="GO:0005886">
    <property type="term" value="C:plasma membrane"/>
    <property type="evidence" value="ECO:0007669"/>
    <property type="project" value="UniProtKB-SubCell"/>
</dbReference>
<dbReference type="InterPro" id="IPR023214">
    <property type="entry name" value="HAD_sf"/>
</dbReference>
<dbReference type="GO" id="GO:0005524">
    <property type="term" value="F:ATP binding"/>
    <property type="evidence" value="ECO:0007669"/>
    <property type="project" value="UniProtKB-KW"/>
</dbReference>
<dbReference type="Proteomes" id="UP000199086">
    <property type="component" value="Unassembled WGS sequence"/>
</dbReference>
<dbReference type="SFLD" id="SFLDG00002">
    <property type="entry name" value="C1.7:_P-type_atpase_like"/>
    <property type="match status" value="1"/>
</dbReference>
<dbReference type="EMBL" id="FMYF01000004">
    <property type="protein sequence ID" value="SDB83687.1"/>
    <property type="molecule type" value="Genomic_DNA"/>
</dbReference>
<gene>
    <name evidence="12" type="ORF">GA0111570_104178</name>
</gene>
<dbReference type="AlphaFoldDB" id="A0A1G6GNX1"/>
<dbReference type="Gene3D" id="1.20.1110.10">
    <property type="entry name" value="Calcium-transporting ATPase, transmembrane domain"/>
    <property type="match status" value="1"/>
</dbReference>
<evidence type="ECO:0000256" key="5">
    <source>
        <dbReference type="ARBA" id="ARBA00022741"/>
    </source>
</evidence>
<feature type="transmembrane region" description="Helical" evidence="10">
    <location>
        <begin position="260"/>
        <end position="280"/>
    </location>
</feature>
<name>A0A1G6GNX1_9ACTN</name>
<dbReference type="Pfam" id="PF00690">
    <property type="entry name" value="Cation_ATPase_N"/>
    <property type="match status" value="1"/>
</dbReference>
<dbReference type="PANTHER" id="PTHR43294:SF21">
    <property type="entry name" value="CATION TRANSPORTING ATPASE"/>
    <property type="match status" value="1"/>
</dbReference>
<dbReference type="PRINTS" id="PR00119">
    <property type="entry name" value="CATATPASE"/>
</dbReference>
<evidence type="ECO:0000256" key="2">
    <source>
        <dbReference type="ARBA" id="ARBA00005675"/>
    </source>
</evidence>
<dbReference type="Pfam" id="PF00122">
    <property type="entry name" value="E1-E2_ATPase"/>
    <property type="match status" value="1"/>
</dbReference>
<dbReference type="OrthoDB" id="9814270at2"/>
<evidence type="ECO:0000259" key="11">
    <source>
        <dbReference type="SMART" id="SM00831"/>
    </source>
</evidence>
<dbReference type="SFLD" id="SFLDS00003">
    <property type="entry name" value="Haloacid_Dehalogenase"/>
    <property type="match status" value="1"/>
</dbReference>
<keyword evidence="8 10" id="KW-1133">Transmembrane helix</keyword>
<evidence type="ECO:0000256" key="4">
    <source>
        <dbReference type="ARBA" id="ARBA00022692"/>
    </source>
</evidence>
<organism evidence="12 13">
    <name type="scientific">Raineyella antarctica</name>
    <dbReference type="NCBI Taxonomy" id="1577474"/>
    <lineage>
        <taxon>Bacteria</taxon>
        <taxon>Bacillati</taxon>
        <taxon>Actinomycetota</taxon>
        <taxon>Actinomycetes</taxon>
        <taxon>Propionibacteriales</taxon>
        <taxon>Propionibacteriaceae</taxon>
        <taxon>Raineyella</taxon>
    </lineage>
</organism>
<comment type="similarity">
    <text evidence="2">Belongs to the cation transport ATPase (P-type) (TC 3.A.3) family. Type IIA subfamily.</text>
</comment>
<dbReference type="SUPFAM" id="SSF81660">
    <property type="entry name" value="Metal cation-transporting ATPase, ATP-binding domain N"/>
    <property type="match status" value="1"/>
</dbReference>
<keyword evidence="9 10" id="KW-0472">Membrane</keyword>
<dbReference type="STRING" id="1577474.GA0111570_104178"/>
<dbReference type="PANTHER" id="PTHR43294">
    <property type="entry name" value="SODIUM/POTASSIUM-TRANSPORTING ATPASE SUBUNIT ALPHA"/>
    <property type="match status" value="1"/>
</dbReference>
<dbReference type="Gene3D" id="3.40.50.1000">
    <property type="entry name" value="HAD superfamily/HAD-like"/>
    <property type="match status" value="1"/>
</dbReference>
<evidence type="ECO:0000313" key="13">
    <source>
        <dbReference type="Proteomes" id="UP000199086"/>
    </source>
</evidence>
<sequence>MTTARGSATATASELPGAGVHRLEAHKVLELLGSDERGLAPDRARELLAHYGPNVLREQKQRPVILTFLSEFTSPMAILLWVAGLIALVAGIVEIGVAVFAVNVINGVFGFWQEYRAERATEELKKMLTSCATVVRDGDVCQVPSEELVPGDLVLVTEGDRISADARVVEANDLQVDQSTLSGESRPVHKNARSIDEDLPMAQLTNMVYAGTTVSSGDGRVVVTSTGMHTEFGRIADLTQSVHDEPSPLQKELGRLTRQLSVLALALGAFFVLVAVLFVGEPWGRSFVFGLGMIVAFIPEGLLPTVTLSLALAVQRMAKQNALVKKLSSVETLGCTTVICSDKTGTLTQNEMTVLRLWLPGESYEVTGRGYAPEGQVLLDGVRQDVASNPGLRALLETISLCNNSTVHEPATGEQEWSVQGDPTEACLLVVASKGGLDVDALHRDRPRVKELPFDSRRKRMTAVHRVDGRNIAYVKGAPQEVPQLCSGIIRQGIREEMSDQDRRDIAAVNDDFARNGLRVLAVAIRTVEAGVDPTGLTTEEAERELTFLGLVAMEDPPREGVSEAVATCHRASIRIIMITGDYGLTAESIARSIGIVRGDDPRIIPGPELERMSDAELTEALRGEAIFARVAPEQKFRVVEALQAMGEIVAVTGDGVNDAPALKKADIGIAMGRTGTDVSEEAADMVLTDDHFGSIVRAIDEGRGVYENIRKFLTYILTSNMAEAAPSVVFLVSRGVVPLPLTVMQILTIDLGTDEVR</sequence>
<dbReference type="PROSITE" id="PS00154">
    <property type="entry name" value="ATPASE_E1_E2"/>
    <property type="match status" value="1"/>
</dbReference>
<dbReference type="InterPro" id="IPR044492">
    <property type="entry name" value="P_typ_ATPase_HD_dom"/>
</dbReference>
<keyword evidence="7" id="KW-1278">Translocase</keyword>
<reference evidence="12 13" key="1">
    <citation type="submission" date="2016-06" db="EMBL/GenBank/DDBJ databases">
        <authorList>
            <person name="Olsen C.W."/>
            <person name="Carey S."/>
            <person name="Hinshaw L."/>
            <person name="Karasin A.I."/>
        </authorList>
    </citation>
    <scope>NUCLEOTIDE SEQUENCE [LARGE SCALE GENOMIC DNA]</scope>
    <source>
        <strain evidence="12 13">LZ-22</strain>
    </source>
</reference>
<dbReference type="NCBIfam" id="TIGR01494">
    <property type="entry name" value="ATPase_P-type"/>
    <property type="match status" value="2"/>
</dbReference>
<dbReference type="Gene3D" id="3.40.1110.10">
    <property type="entry name" value="Calcium-transporting ATPase, cytoplasmic domain N"/>
    <property type="match status" value="1"/>
</dbReference>
<dbReference type="Pfam" id="PF08282">
    <property type="entry name" value="Hydrolase_3"/>
    <property type="match status" value="1"/>
</dbReference>
<dbReference type="InterPro" id="IPR018303">
    <property type="entry name" value="ATPase_P-typ_P_site"/>
</dbReference>
<dbReference type="InterPro" id="IPR001757">
    <property type="entry name" value="P_typ_ATPase"/>
</dbReference>
<accession>A0A1G6GNX1</accession>
<keyword evidence="6" id="KW-0067">ATP-binding</keyword>
<dbReference type="PRINTS" id="PR00120">
    <property type="entry name" value="HATPASE"/>
</dbReference>
<comment type="subcellular location">
    <subcellularLocation>
        <location evidence="1">Cell membrane</location>
        <topology evidence="1">Multi-pass membrane protein</topology>
    </subcellularLocation>
</comment>
<dbReference type="Pfam" id="PF13246">
    <property type="entry name" value="Cation_ATPase"/>
    <property type="match status" value="1"/>
</dbReference>
<keyword evidence="5" id="KW-0547">Nucleotide-binding</keyword>
<dbReference type="InterPro" id="IPR004014">
    <property type="entry name" value="ATPase_P-typ_cation-transptr_N"/>
</dbReference>
<dbReference type="RefSeq" id="WP_092608773.1">
    <property type="nucleotide sequence ID" value="NZ_FMYF01000004.1"/>
</dbReference>
<dbReference type="SUPFAM" id="SSF81653">
    <property type="entry name" value="Calcium ATPase, transduction domain A"/>
    <property type="match status" value="1"/>
</dbReference>
<protein>
    <submittedName>
        <fullName evidence="12">ATPase, P-type (Transporting), HAD superfamily, subfamily IC</fullName>
    </submittedName>
</protein>
<dbReference type="SFLD" id="SFLDF00027">
    <property type="entry name" value="p-type_atpase"/>
    <property type="match status" value="1"/>
</dbReference>
<dbReference type="SMART" id="SM00831">
    <property type="entry name" value="Cation_ATPase_N"/>
    <property type="match status" value="1"/>
</dbReference>
<evidence type="ECO:0000256" key="3">
    <source>
        <dbReference type="ARBA" id="ARBA00022475"/>
    </source>
</evidence>
<dbReference type="FunFam" id="3.40.50.1000:FF:000001">
    <property type="entry name" value="Phospholipid-transporting ATPase IC"/>
    <property type="match status" value="1"/>
</dbReference>
<evidence type="ECO:0000256" key="9">
    <source>
        <dbReference type="ARBA" id="ARBA00023136"/>
    </source>
</evidence>
<evidence type="ECO:0000256" key="1">
    <source>
        <dbReference type="ARBA" id="ARBA00004651"/>
    </source>
</evidence>
<dbReference type="SUPFAM" id="SSF81665">
    <property type="entry name" value="Calcium ATPase, transmembrane domain M"/>
    <property type="match status" value="1"/>
</dbReference>
<feature type="domain" description="Cation-transporting P-type ATPase N-terminal" evidence="11">
    <location>
        <begin position="19"/>
        <end position="92"/>
    </location>
</feature>
<dbReference type="SUPFAM" id="SSF56784">
    <property type="entry name" value="HAD-like"/>
    <property type="match status" value="1"/>
</dbReference>
<keyword evidence="13" id="KW-1185">Reference proteome</keyword>
<dbReference type="InterPro" id="IPR050510">
    <property type="entry name" value="Cation_transp_ATPase_P-type"/>
</dbReference>
<evidence type="ECO:0000256" key="8">
    <source>
        <dbReference type="ARBA" id="ARBA00022989"/>
    </source>
</evidence>
<dbReference type="InterPro" id="IPR059000">
    <property type="entry name" value="ATPase_P-type_domA"/>
</dbReference>
<keyword evidence="3" id="KW-1003">Cell membrane</keyword>
<proteinExistence type="inferred from homology"/>
<dbReference type="Gene3D" id="2.70.150.10">
    <property type="entry name" value="Calcium-transporting ATPase, cytoplasmic transduction domain A"/>
    <property type="match status" value="1"/>
</dbReference>
<keyword evidence="4 10" id="KW-0812">Transmembrane</keyword>
<evidence type="ECO:0000256" key="10">
    <source>
        <dbReference type="SAM" id="Phobius"/>
    </source>
</evidence>
<feature type="transmembrane region" description="Helical" evidence="10">
    <location>
        <begin position="286"/>
        <end position="314"/>
    </location>
</feature>
<dbReference type="InterPro" id="IPR036412">
    <property type="entry name" value="HAD-like_sf"/>
</dbReference>
<evidence type="ECO:0000313" key="12">
    <source>
        <dbReference type="EMBL" id="SDB83687.1"/>
    </source>
</evidence>
<dbReference type="InterPro" id="IPR008250">
    <property type="entry name" value="ATPase_P-typ_transduc_dom_A_sf"/>
</dbReference>
<dbReference type="InterPro" id="IPR023299">
    <property type="entry name" value="ATPase_P-typ_cyto_dom_N"/>
</dbReference>